<keyword evidence="3" id="KW-1185">Reference proteome</keyword>
<protein>
    <submittedName>
        <fullName evidence="2">DUF6035 family protein</fullName>
    </submittedName>
</protein>
<comment type="caution">
    <text evidence="2">The sequence shown here is derived from an EMBL/GenBank/DDBJ whole genome shotgun (WGS) entry which is preliminary data.</text>
</comment>
<organism evidence="2 3">
    <name type="scientific">Pseudoalteromonas obscura</name>
    <dbReference type="NCBI Taxonomy" id="3048491"/>
    <lineage>
        <taxon>Bacteria</taxon>
        <taxon>Pseudomonadati</taxon>
        <taxon>Pseudomonadota</taxon>
        <taxon>Gammaproteobacteria</taxon>
        <taxon>Alteromonadales</taxon>
        <taxon>Pseudoalteromonadaceae</taxon>
        <taxon>Pseudoalteromonas</taxon>
    </lineage>
</organism>
<dbReference type="Proteomes" id="UP001231915">
    <property type="component" value="Unassembled WGS sequence"/>
</dbReference>
<evidence type="ECO:0000313" key="3">
    <source>
        <dbReference type="Proteomes" id="UP001231915"/>
    </source>
</evidence>
<evidence type="ECO:0000313" key="2">
    <source>
        <dbReference type="EMBL" id="MDK2598312.1"/>
    </source>
</evidence>
<dbReference type="RefSeq" id="WP_284138741.1">
    <property type="nucleotide sequence ID" value="NZ_JASJUT010000016.1"/>
</dbReference>
<name>A0ABT7ETD4_9GAMM</name>
<gene>
    <name evidence="2" type="ORF">QNM18_24980</name>
</gene>
<evidence type="ECO:0000259" key="1">
    <source>
        <dbReference type="Pfam" id="PF19500"/>
    </source>
</evidence>
<accession>A0ABT7ETD4</accession>
<dbReference type="Pfam" id="PF19500">
    <property type="entry name" value="DUF6035"/>
    <property type="match status" value="1"/>
</dbReference>
<reference evidence="2 3" key="1">
    <citation type="submission" date="2023-05" db="EMBL/GenBank/DDBJ databases">
        <title>Pseudoalteromonas ardens sp. nov., Pseudoalteromonas obscura sp. nov., and Pseudoalteromonas umbrosa sp. nov., isolated from the coral Montipora capitata.</title>
        <authorList>
            <person name="Thomas E.M."/>
            <person name="Smith E.M."/>
            <person name="Papke E."/>
            <person name="Shlafstein M.D."/>
            <person name="Oline D.K."/>
            <person name="Videau P."/>
            <person name="Saw J.H."/>
            <person name="Strangman W.K."/>
            <person name="Ushijima B."/>
        </authorList>
    </citation>
    <scope>NUCLEOTIDE SEQUENCE [LARGE SCALE GENOMIC DNA]</scope>
    <source>
        <strain evidence="2 3">P94</strain>
    </source>
</reference>
<dbReference type="InterPro" id="IPR046099">
    <property type="entry name" value="DUF6035"/>
</dbReference>
<sequence length="495" mass="58903">MEKRHQIPIVVDTWEEESLWVDSFDFIYEQAELQGFRTNKKFTNRFACQNCKNPVFLKALADESRLHGHHYYFSHHKDAVCPWKSDSTTVAEIYAGVEEGRLHLETKRLLAHTLTQLEHWQIIDIDKKFIFSADKLNRAKPDLHAQYKGKDVVFEVQLRSESPKVVMTRQEFYKNKGFQLIWLSATKDNIFVDEDKGFVKQVHKDIAFCNRGNWFIFDAIQAEKSVKKGQLQLIAMVWESYLKLDSKRIKYDWNEYKIDYAQLTYEDGETFYKDFFAINKAHKDRLRDLGRKTLQENIREYRVHNWNEFLKAAKSEWPSLEVDHERKWLKALFKIDYESRELEVKRKILEVVRHYSKQGEQFYQRWSELENKLAKVDSFGVSRNMNLQVVEKVLLILGYDLTSHLNTKNKSHCRAVHNFFDYGSFIPYQSLCLKAIELSPLKDEILADENVLKRLHMPLKMDCEEENKSIHGFLEWFASEPRLKDVELVYEQVEA</sequence>
<proteinExistence type="predicted"/>
<feature type="domain" description="DUF6035" evidence="1">
    <location>
        <begin position="90"/>
        <end position="220"/>
    </location>
</feature>
<dbReference type="EMBL" id="JASJUT010000016">
    <property type="protein sequence ID" value="MDK2598312.1"/>
    <property type="molecule type" value="Genomic_DNA"/>
</dbReference>